<evidence type="ECO:0000313" key="3">
    <source>
        <dbReference type="EMBL" id="CCK80895.1"/>
    </source>
</evidence>
<feature type="domain" description="Transposase DDE" evidence="1">
    <location>
        <begin position="397"/>
        <end position="522"/>
    </location>
</feature>
<dbReference type="InterPro" id="IPR047960">
    <property type="entry name" value="Transpos_IS1380"/>
</dbReference>
<gene>
    <name evidence="2" type="ordered locus">TOL2_C26980</name>
    <name evidence="3" type="ordered locus">TOL2_C27350</name>
    <name evidence="4" type="ordered locus">TOL2_C27540</name>
    <name evidence="5" type="ordered locus">TOL2_C27750</name>
</gene>
<dbReference type="KEGG" id="dto:TOL2_C27540"/>
<organism evidence="5 6">
    <name type="scientific">Desulfobacula toluolica (strain DSM 7467 / Tol2)</name>
    <dbReference type="NCBI Taxonomy" id="651182"/>
    <lineage>
        <taxon>Bacteria</taxon>
        <taxon>Pseudomonadati</taxon>
        <taxon>Thermodesulfobacteriota</taxon>
        <taxon>Desulfobacteria</taxon>
        <taxon>Desulfobacterales</taxon>
        <taxon>Desulfobacteraceae</taxon>
        <taxon>Desulfobacula</taxon>
    </lineage>
</organism>
<dbReference type="NCBIfam" id="NF033539">
    <property type="entry name" value="transpos_IS1380"/>
    <property type="match status" value="1"/>
</dbReference>
<dbReference type="EMBL" id="FO203503">
    <property type="protein sequence ID" value="CCK80895.1"/>
    <property type="molecule type" value="Genomic_DNA"/>
</dbReference>
<dbReference type="HOGENOM" id="CLU_513632_0_0_7"/>
<dbReference type="EMBL" id="FO203503">
    <property type="protein sequence ID" value="CCK80914.1"/>
    <property type="molecule type" value="Genomic_DNA"/>
</dbReference>
<dbReference type="KEGG" id="dto:TOL2_C26980"/>
<evidence type="ECO:0000313" key="4">
    <source>
        <dbReference type="EMBL" id="CCK80914.1"/>
    </source>
</evidence>
<dbReference type="EMBL" id="FO203503">
    <property type="protein sequence ID" value="CCK80857.1"/>
    <property type="molecule type" value="Genomic_DNA"/>
</dbReference>
<evidence type="ECO:0000313" key="6">
    <source>
        <dbReference type="Proteomes" id="UP000007347"/>
    </source>
</evidence>
<dbReference type="AlphaFoldDB" id="K0NJ71"/>
<dbReference type="Proteomes" id="UP000007347">
    <property type="component" value="Chromosome"/>
</dbReference>
<name>K0NJ71_DESTT</name>
<feature type="domain" description="Transposase DDE" evidence="1">
    <location>
        <begin position="44"/>
        <end position="326"/>
    </location>
</feature>
<evidence type="ECO:0000313" key="2">
    <source>
        <dbReference type="EMBL" id="CCK80857.1"/>
    </source>
</evidence>
<dbReference type="InterPro" id="IPR025668">
    <property type="entry name" value="Tnp_DDE_dom"/>
</dbReference>
<protein>
    <submittedName>
        <fullName evidence="5">Transposase, IS4 family</fullName>
    </submittedName>
</protein>
<reference evidence="5 6" key="1">
    <citation type="journal article" date="2013" name="Environ. Microbiol.">
        <title>Complete genome, catabolic sub-proteomes and key-metabolites of Desulfobacula toluolica Tol2, a marine, aromatic compound-degrading, sulfate-reducing bacterium.</title>
        <authorList>
            <person name="Wohlbrand L."/>
            <person name="Jacob J.H."/>
            <person name="Kube M."/>
            <person name="Mussmann M."/>
            <person name="Jarling R."/>
            <person name="Beck A."/>
            <person name="Amann R."/>
            <person name="Wilkes H."/>
            <person name="Reinhardt R."/>
            <person name="Rabus R."/>
        </authorList>
    </citation>
    <scope>NUCLEOTIDE SEQUENCE [LARGE SCALE GENOMIC DNA]</scope>
    <source>
        <strain evidence="6">DSM 7467 / Tol2</strain>
        <strain evidence="5">Tol2</strain>
    </source>
</reference>
<dbReference type="KEGG" id="dto:TOL2_C27750"/>
<keyword evidence="6" id="KW-1185">Reference proteome</keyword>
<evidence type="ECO:0000313" key="5">
    <source>
        <dbReference type="EMBL" id="CCK80935.1"/>
    </source>
</evidence>
<dbReference type="Pfam" id="PF13701">
    <property type="entry name" value="DDE_Tnp_1_4"/>
    <property type="match status" value="2"/>
</dbReference>
<sequence>MCDQKTIINGVKQTMTQGVLPFKYEEEKSQTGITALASLPVYLDLAKVIGLSKSIQKHLKIRENSQGWTDPQMVLSLVLLNLAGGDCVEDLKILEADEGFCEILRKSEMQGLKRKVRRALERRWRKEKKRSVPSPSAAFRYLSEFHDTEQEKTRDQTKIKAFIPRPNDHLKGLVQINKDMCAGLNTVNPKKTATLDMDATLIESSKQNARYCYKGFKSYQPLNTWWYEQGVILHTEFRDGNVPAGFEQLRVFKKSLDCLPENVEKIKLRSDTAGYQHDLLKYCETGESERFGRIEFAIGCDVTRSFKIAVAQVPDSEWQPIYKDKNGKRMKTGSEWAEVCFVPNELCHSKNAPEYRYLAKRQLLEEQSPLPGMEDPKLPLPFPTMQMVEKRYKVFGVVTNIGYEEMNGEDLIHWLHERCGKSEEVHAVMKDDLAGGKLPSADFGENAAWWWIMILALNLNVMMKKLALDPSMEATRMKRIRFSIINIPGRIIKRSRNLFLRLSKGHPSYVVLVEARKRIAMLNGVWEPSG</sequence>
<proteinExistence type="predicted"/>
<evidence type="ECO:0000259" key="1">
    <source>
        <dbReference type="Pfam" id="PF13701"/>
    </source>
</evidence>
<dbReference type="EMBL" id="FO203503">
    <property type="protein sequence ID" value="CCK80935.1"/>
    <property type="molecule type" value="Genomic_DNA"/>
</dbReference>
<accession>K0NJ71</accession>
<dbReference type="STRING" id="651182.TOL2_C26980"/>
<dbReference type="KEGG" id="dto:TOL2_C27350"/>